<accession>A0ABY8Q319</accession>
<protein>
    <submittedName>
        <fullName evidence="1">Uncharacterized protein</fullName>
    </submittedName>
</protein>
<gene>
    <name evidence="1" type="ORF">QF092_13310</name>
</gene>
<evidence type="ECO:0000313" key="1">
    <source>
        <dbReference type="EMBL" id="WGV15245.1"/>
    </source>
</evidence>
<organism evidence="1 2">
    <name type="scientific">Fuscovulum ytuae</name>
    <dbReference type="NCBI Taxonomy" id="3042299"/>
    <lineage>
        <taxon>Bacteria</taxon>
        <taxon>Pseudomonadati</taxon>
        <taxon>Pseudomonadota</taxon>
        <taxon>Alphaproteobacteria</taxon>
        <taxon>Rhodobacterales</taxon>
        <taxon>Paracoccaceae</taxon>
        <taxon>Fuscovulum</taxon>
    </lineage>
</organism>
<evidence type="ECO:0000313" key="2">
    <source>
        <dbReference type="Proteomes" id="UP001230978"/>
    </source>
</evidence>
<proteinExistence type="predicted"/>
<reference evidence="1 2" key="1">
    <citation type="submission" date="2023-04" db="EMBL/GenBank/DDBJ databases">
        <title>YMD61, complete Genome.</title>
        <authorList>
            <person name="Zhang J."/>
        </authorList>
    </citation>
    <scope>NUCLEOTIDE SEQUENCE [LARGE SCALE GENOMIC DNA]</scope>
    <source>
        <strain evidence="1 2">YMD61</strain>
    </source>
</reference>
<dbReference type="Proteomes" id="UP001230978">
    <property type="component" value="Chromosome"/>
</dbReference>
<dbReference type="RefSeq" id="WP_281464406.1">
    <property type="nucleotide sequence ID" value="NZ_CP124535.1"/>
</dbReference>
<name>A0ABY8Q319_9RHOB</name>
<keyword evidence="2" id="KW-1185">Reference proteome</keyword>
<sequence length="140" mass="13085">MGTVSDGMGAWAMGVLGWPVPPRPFPATGGATVDWDGMVVCSTGFLGLGARSPSGGAVPAAPTMGAAVRPDAATVCGVWPAGVVARGGGSWTGIAICSIGAGQPAGVIGGGAEGATAGWNGPEPLASGVAVGASPPFAAG</sequence>
<dbReference type="EMBL" id="CP124535">
    <property type="protein sequence ID" value="WGV15245.1"/>
    <property type="molecule type" value="Genomic_DNA"/>
</dbReference>